<dbReference type="PANTHER" id="PTHR32305">
    <property type="match status" value="1"/>
</dbReference>
<dbReference type="Pfam" id="PF25023">
    <property type="entry name" value="TEN_YD-shell"/>
    <property type="match status" value="1"/>
</dbReference>
<dbReference type="InterPro" id="IPR031325">
    <property type="entry name" value="RHS_repeat"/>
</dbReference>
<dbReference type="InterPro" id="IPR028994">
    <property type="entry name" value="Integrin_alpha_N"/>
</dbReference>
<dbReference type="Pfam" id="PF03534">
    <property type="entry name" value="SpvB"/>
    <property type="match status" value="1"/>
</dbReference>
<gene>
    <name evidence="8" type="ORF">ACFQ5G_07475</name>
</gene>
<keyword evidence="4" id="KW-0843">Virulence</keyword>
<evidence type="ECO:0000256" key="3">
    <source>
        <dbReference type="ARBA" id="ARBA00022737"/>
    </source>
</evidence>
<dbReference type="InterPro" id="IPR003587">
    <property type="entry name" value="Hint_dom_N"/>
</dbReference>
<dbReference type="InterPro" id="IPR006141">
    <property type="entry name" value="Intein_N"/>
</dbReference>
<dbReference type="InterPro" id="IPR006530">
    <property type="entry name" value="YD"/>
</dbReference>
<evidence type="ECO:0000313" key="8">
    <source>
        <dbReference type="EMBL" id="MFD1365178.1"/>
    </source>
</evidence>
<dbReference type="InterPro" id="IPR003284">
    <property type="entry name" value="Sal_SpvB"/>
</dbReference>
<proteinExistence type="predicted"/>
<evidence type="ECO:0000259" key="7">
    <source>
        <dbReference type="SMART" id="SM00306"/>
    </source>
</evidence>
<dbReference type="InterPro" id="IPR022385">
    <property type="entry name" value="Rhs_assc_core"/>
</dbReference>
<dbReference type="Proteomes" id="UP001597183">
    <property type="component" value="Unassembled WGS sequence"/>
</dbReference>
<keyword evidence="6" id="KW-0732">Signal</keyword>
<sequence length="3039" mass="322899">MHTRKLSLAQCRILACLTVLVLVATALPGGGEPAPTVTASGPPVSPASAPPVETCVSNGAATRPAVHTVTGPSFRATVTPGEATAPARTVEHDGARLTIGPEAVNNPVTIGVTPLTVADLPGLAAELTNVTGGVRKGWRFTPHPYRFAEPIEVALPYDPASVSSTFTPQDVHTFWFDDTAGCWKALERVTVDEKNHLIISRTDHFTDMVNAVLALPESPQGTQFNPTQIKDLQAASPAEGINLVAPPAAASTGEARLSYPIEVPPGRAGLQPQLAVGYDSSSANGWLGVGWNLAATAVTVDTRWGVPRYDTGLETETYLMGGEQLGPVAHRGQRVARTAEKVFQPRVQTAFTKVVRHGTGPSNYSWETIDKTGRRSFYGGTAESTLRDDAGNIFQWVLREVRDARGNVMRFHTVIVEDTGGGTVTGREIYLREITYTGTASVEGPYAVRFIRDRELEEPRRGDVTIDARGGFKRVTADLLRRIEITLNDLPVRAYELEYTTGAFGKSLLASLTQFGSDNTVFHKHTFGYHDDIRDAAGAYQAFEATGWTSPDDGLRNGKVAAIDAAAGQASAINANTSDSAGGHLYVGFGATRSKTNSVGVKTGFNRTEDSGLLALTDVDGDNLPDKVFTRDGSVVYRKNLSRPGGAARFADEVTPLRNLPGIHGQRSNSSTVGVESYLGGVAAQLDHVDTFTTTERYLADVNADGITDVVNGGNVLFGRIGADGAPVYGLSSQTPAPIGSAPVDTEGLVGDLTADREREIDSHPLVDTVRRWVAPYDGTVAITGDVTLVREQNQTADGVRVAVQHEDGELWSAVLNPGDHAAPTTGAVAVQRGDRLYFRVQSRFDGTADRVTWDPRIAYTGVPATTDVNGLDPYTYSASDDFTVGGRAGNVLAPVTGTLHLSGNLTKSAATTDDVTAEITRAGQVVFSRTLAAADSGEIPVDLDIAVEKGQELTWRIRTDSPIDLSKLTWVPQAAYTTPELKVDAPYSIDMYPDDGLDAPQQAWTAPADGTLTVVPDVESDQPVIFTVKKRGALLAKETVIEGLTVTVPVSAGDELFFDFSTRGARPAGHSVQVGYTPEELSGAPSALHSTVAEGAFAQPYRGWGVIGYNGNRNRAAQPIVQADLVIDESYRDQLPESVDPQAQRDEFAADPRVTPPKVFPYTPDPATNRWSADERLWAGPASAASSRLGTESIVVPTAEDLATATAVPRTARSKQISLTGGAGLPVGSVGGSVSTGDSSAITDYLDLNGDGFPDVVGGSGIQYTEPSGALGDRRATLPDSAVRRTSTMAGNASAGSAARTITTGLGDMAPPASDTANTAVSGNDMPPLGIGGSLGTGTSDTAFDLADINGDGLPDRVYADGRAALNLGYRFAAPEPWPGGVLNDGATENSGANIGFNTDFYGFAGGASYSVGHSSTKESLLDVTGDGLADRIFEGNPIRVAINTGSGFAEPVPFHGGAAGINDDANAQVGGGAYVTFSACFLIIAGCVITNPGASVSSGIGRAEQALRDINGDGYADQLRSTRDNQLTVAQNTTGRTNLLKTVNRPMGSRIDLDYTRDGNTYDQPQSRFVLSRVALFDGRPGDGQDTQVSTFRYAGGVYDRFERLFRGYTNVVTEQREPAAGSAVQRVTTSEYATDSHYTRGLVTRTATADGQGRLFVESVNTYQQREVATLVVFPQLVATTQNFYEGRETPGKTTSSQMSYDDVGNLIRSFEAGEAGADDDVETKIRYTYEDTACKTSGIVGAVKAVDVRGGGVLMRHTEATVDCATGDIKQHRAVLADGGVAKTDLTYDAYGNVLTVVEPENEKKERFKLVYTYDPALTTHVTSVTDSFGYRSETSHNLKFGRPETSTDTNGHQQRTLYDEYGRADSITGPYETAANHPTVDIEYHPEAAVPYAITRNVDRNADGSIKTNSIDTITFTDGLGRIVQTKKDATLGGVEAMTVSGRVVYDFAGRVVAQSYPVSEAKGVLNTRFSTKVDPVTPTRISYDVLDRAVRTVLPDGAVTTAAFGFGADRAGGTQFETAVTDAKGVTSQTYTDVHLRPVAVREPGAWTSYAYDALGQITTVTDDNGNTTKATYDTFGQRTSMVTPDTGKTQYTYDLAGNLIATQTANLAARKKPIEYDYDHNRLTGIRHPSTPSADVTYTYGDPGAANNGAGRIVKLADAAGTVTRGYGPLGETVAETRTVTAGLDKATAYTTKYEYDTWNRIQRMTYPDGEVLTYRYNHGGLVDGATGVKGGTDYPYLTKIDYDVFEQRVLMQTGNGVRTTYAYDATDRRLATLAASQSDNVTFQSQTYDYDPVGNITSITGSAAPVGGLGGTSTQTFSYDDLNRLVGSAGAYRPASGLTDQYRLSLTYDTVGNITAKNQTHDLVTAVAVATPQTETSYQQAYAYTGDKPHAPSTAGPFAFKYDLNGNMISRAGPNKAKLQLTYNDANQMTCSTSSGVATDETDTDSDIELVADTGSSCNPSKGKSVEYVYDGAGERVVKNGGSGNVSVYPSQTFTQRNKSAYKHIFIGENRLVSKLVQSSGTSENGQFYFQTDHLGSTSYGTDNTGKVVEHAKYLPTGESWAGERTTAIPSPYGFAGKELDGETGLHYFGARYYDSRTALWQTPDPQLGAYLDGAPAEGVGNPGNLAAYTYASNNPVRITDPDGRWVHIAAGAAFGSLISAGLEGVQQYRAGEFSARKLLGAAAGGAVSGAIGSATLGTGLLARGAVEVAAGAAEDIVTKAVNGESQNLGESIAAGLTSAVGPLPGGARAPSAAGAAKKVDSPTPARSCHSFTADTLVLTGDGTAVAIGELQAGDTVVATDPLTGKSSVREITLKHVNQDREMTDLTVTGGAVIRTTRHHPFWDETRQAWVEAADLRPGERLRTADGTVVTVETVRNHTVPARTMHDLTVATVHTYYVLAGETPVLVHNNGDERFTYLNRSGYSNYVLVDKDNRVYYSGMFGPNEDAAGVQSRHAKNHDRFDYAKGDRIRVMPGTRTYGESHLMEQRLAEQHGTIIGRDGDNYRGNRQNPLDPAKVAEYEAYERRISGGVC</sequence>
<accession>A0ABW4A3P0</accession>
<comment type="subcellular location">
    <subcellularLocation>
        <location evidence="1">Secreted</location>
    </subcellularLocation>
</comment>
<dbReference type="Gene3D" id="2.180.10.10">
    <property type="entry name" value="RHS repeat-associated core"/>
    <property type="match status" value="2"/>
</dbReference>
<feature type="compositionally biased region" description="Low complexity" evidence="5">
    <location>
        <begin position="2756"/>
        <end position="2765"/>
    </location>
</feature>
<dbReference type="RefSeq" id="WP_317795415.1">
    <property type="nucleotide sequence ID" value="NZ_AP028461.1"/>
</dbReference>
<evidence type="ECO:0000256" key="5">
    <source>
        <dbReference type="SAM" id="MobiDB-lite"/>
    </source>
</evidence>
<feature type="chain" id="PRO_5047502070" evidence="6">
    <location>
        <begin position="27"/>
        <end position="3039"/>
    </location>
</feature>
<dbReference type="InterPro" id="IPR036844">
    <property type="entry name" value="Hint_dom_sf"/>
</dbReference>
<keyword evidence="3" id="KW-0677">Repeat</keyword>
<comment type="caution">
    <text evidence="8">The sequence shown here is derived from an EMBL/GenBank/DDBJ whole genome shotgun (WGS) entry which is preliminary data.</text>
</comment>
<keyword evidence="9" id="KW-1185">Reference proteome</keyword>
<evidence type="ECO:0000313" key="9">
    <source>
        <dbReference type="Proteomes" id="UP001597183"/>
    </source>
</evidence>
<dbReference type="SUPFAM" id="SSF69318">
    <property type="entry name" value="Integrin alpha N-terminal domain"/>
    <property type="match status" value="1"/>
</dbReference>
<dbReference type="PROSITE" id="PS50817">
    <property type="entry name" value="INTEIN_N_TER"/>
    <property type="match status" value="1"/>
</dbReference>
<dbReference type="SUPFAM" id="SSF51294">
    <property type="entry name" value="Hedgehog/intein (Hint) domain"/>
    <property type="match status" value="1"/>
</dbReference>
<dbReference type="InterPro" id="IPR056823">
    <property type="entry name" value="TEN-like_YD-shell"/>
</dbReference>
<dbReference type="Gene3D" id="2.170.16.10">
    <property type="entry name" value="Hedgehog/Intein (Hint) domain"/>
    <property type="match status" value="1"/>
</dbReference>
<dbReference type="SMART" id="SM00306">
    <property type="entry name" value="HintN"/>
    <property type="match status" value="1"/>
</dbReference>
<keyword evidence="2" id="KW-0964">Secreted</keyword>
<dbReference type="NCBIfam" id="TIGR03696">
    <property type="entry name" value="Rhs_assc_core"/>
    <property type="match status" value="1"/>
</dbReference>
<dbReference type="NCBIfam" id="TIGR01643">
    <property type="entry name" value="YD_repeat_2x"/>
    <property type="match status" value="1"/>
</dbReference>
<feature type="region of interest" description="Disordered" evidence="5">
    <location>
        <begin position="34"/>
        <end position="56"/>
    </location>
</feature>
<feature type="region of interest" description="Disordered" evidence="5">
    <location>
        <begin position="1136"/>
        <end position="1174"/>
    </location>
</feature>
<feature type="domain" description="Hint" evidence="7">
    <location>
        <begin position="2777"/>
        <end position="2874"/>
    </location>
</feature>
<protein>
    <submittedName>
        <fullName evidence="8">SpvB/TcaC N-terminal domain-containing protein</fullName>
    </submittedName>
</protein>
<evidence type="ECO:0000256" key="6">
    <source>
        <dbReference type="SAM" id="SignalP"/>
    </source>
</evidence>
<dbReference type="Pfam" id="PF07591">
    <property type="entry name" value="PT-HINT"/>
    <property type="match status" value="1"/>
</dbReference>
<feature type="region of interest" description="Disordered" evidence="5">
    <location>
        <begin position="2756"/>
        <end position="2775"/>
    </location>
</feature>
<evidence type="ECO:0000256" key="4">
    <source>
        <dbReference type="ARBA" id="ARBA00023026"/>
    </source>
</evidence>
<reference evidence="9" key="1">
    <citation type="journal article" date="2019" name="Int. J. Syst. Evol. Microbiol.">
        <title>The Global Catalogue of Microorganisms (GCM) 10K type strain sequencing project: providing services to taxonomists for standard genome sequencing and annotation.</title>
        <authorList>
            <consortium name="The Broad Institute Genomics Platform"/>
            <consortium name="The Broad Institute Genome Sequencing Center for Infectious Disease"/>
            <person name="Wu L."/>
            <person name="Ma J."/>
        </authorList>
    </citation>
    <scope>NUCLEOTIDE SEQUENCE [LARGE SCALE GENOMIC DNA]</scope>
    <source>
        <strain evidence="9">CCM 7526</strain>
    </source>
</reference>
<dbReference type="Pfam" id="PF05593">
    <property type="entry name" value="RHS_repeat"/>
    <property type="match status" value="1"/>
</dbReference>
<name>A0ABW4A3P0_9ACTN</name>
<dbReference type="InterPro" id="IPR050708">
    <property type="entry name" value="T6SS_VgrG/RHS"/>
</dbReference>
<dbReference type="Pfam" id="PF12256">
    <property type="entry name" value="TcdB_toxin_midN"/>
    <property type="match status" value="1"/>
</dbReference>
<evidence type="ECO:0000256" key="2">
    <source>
        <dbReference type="ARBA" id="ARBA00022525"/>
    </source>
</evidence>
<dbReference type="InterPro" id="IPR022045">
    <property type="entry name" value="TcdB_toxin_mid/N"/>
</dbReference>
<feature type="signal peptide" evidence="6">
    <location>
        <begin position="1"/>
        <end position="26"/>
    </location>
</feature>
<dbReference type="EMBL" id="JBHTMK010000008">
    <property type="protein sequence ID" value="MFD1365178.1"/>
    <property type="molecule type" value="Genomic_DNA"/>
</dbReference>
<evidence type="ECO:0000256" key="1">
    <source>
        <dbReference type="ARBA" id="ARBA00004613"/>
    </source>
</evidence>
<dbReference type="CDD" id="cd00081">
    <property type="entry name" value="Hint"/>
    <property type="match status" value="1"/>
</dbReference>
<dbReference type="PANTHER" id="PTHR32305:SF15">
    <property type="entry name" value="PROTEIN RHSA-RELATED"/>
    <property type="match status" value="1"/>
</dbReference>
<organism evidence="8 9">
    <name type="scientific">Actinoplanes sichuanensis</name>
    <dbReference type="NCBI Taxonomy" id="512349"/>
    <lineage>
        <taxon>Bacteria</taxon>
        <taxon>Bacillati</taxon>
        <taxon>Actinomycetota</taxon>
        <taxon>Actinomycetes</taxon>
        <taxon>Micromonosporales</taxon>
        <taxon>Micromonosporaceae</taxon>
        <taxon>Actinoplanes</taxon>
    </lineage>
</organism>